<evidence type="ECO:0000259" key="2">
    <source>
        <dbReference type="Pfam" id="PF01464"/>
    </source>
</evidence>
<organism evidence="3 4">
    <name type="scientific">Tianweitania sediminis</name>
    <dbReference type="NCBI Taxonomy" id="1502156"/>
    <lineage>
        <taxon>Bacteria</taxon>
        <taxon>Pseudomonadati</taxon>
        <taxon>Pseudomonadota</taxon>
        <taxon>Alphaproteobacteria</taxon>
        <taxon>Hyphomicrobiales</taxon>
        <taxon>Phyllobacteriaceae</taxon>
        <taxon>Tianweitania</taxon>
    </lineage>
</organism>
<dbReference type="Pfam" id="PF01464">
    <property type="entry name" value="SLT"/>
    <property type="match status" value="1"/>
</dbReference>
<dbReference type="SUPFAM" id="SSF53955">
    <property type="entry name" value="Lysozyme-like"/>
    <property type="match status" value="1"/>
</dbReference>
<accession>A0A8J7UK31</accession>
<keyword evidence="4" id="KW-1185">Reference proteome</keyword>
<comment type="caution">
    <text evidence="3">The sequence shown here is derived from an EMBL/GenBank/DDBJ whole genome shotgun (WGS) entry which is preliminary data.</text>
</comment>
<dbReference type="EMBL" id="JAGIYY010000003">
    <property type="protein sequence ID" value="MBP0439274.1"/>
    <property type="molecule type" value="Genomic_DNA"/>
</dbReference>
<dbReference type="Gene3D" id="1.10.530.10">
    <property type="match status" value="1"/>
</dbReference>
<feature type="domain" description="Transglycosylase SLT" evidence="2">
    <location>
        <begin position="132"/>
        <end position="225"/>
    </location>
</feature>
<dbReference type="AlphaFoldDB" id="A0A8J7UK31"/>
<comment type="similarity">
    <text evidence="1">Belongs to the virb1 family.</text>
</comment>
<evidence type="ECO:0000313" key="4">
    <source>
        <dbReference type="Proteomes" id="UP000666240"/>
    </source>
</evidence>
<dbReference type="InterPro" id="IPR008258">
    <property type="entry name" value="Transglycosylase_SLT_dom_1"/>
</dbReference>
<evidence type="ECO:0000313" key="3">
    <source>
        <dbReference type="EMBL" id="MBP0439274.1"/>
    </source>
</evidence>
<proteinExistence type="inferred from homology"/>
<reference evidence="3" key="1">
    <citation type="submission" date="2021-03" db="EMBL/GenBank/DDBJ databases">
        <title>Genome sequencing and assembly of Tianweitania sediminis.</title>
        <authorList>
            <person name="Chhetri G."/>
        </authorList>
    </citation>
    <scope>NUCLEOTIDE SEQUENCE</scope>
    <source>
        <strain evidence="3">Z8</strain>
    </source>
</reference>
<sequence length="291" mass="29716">MDVASADRETAVADASLKGTVISAVAYASATPPSGGLAALQNAVTTESTQPATPDAASVAAELRTGQGDGVPSAGVVASAATATPAPAVLSAASTPAVVAAPAVAKPVVLASLNTTAPKEPVAARSPELDALIARYAQVYQVPLELVRRVVKRESTFNPAARNGPYWGLMQIRHDTAKGMGYQGTASGLLDAETNLTYAVKYLRGAFITAKGDHDQAVKYYSRGYYYDAKKRGLLEEAGLRPGKAAASVQVASADAAAKKHAELDRGSRLVVQSLPGVAQTAGAPTLSLTD</sequence>
<gene>
    <name evidence="3" type="ORF">J5Y06_11495</name>
</gene>
<dbReference type="Proteomes" id="UP000666240">
    <property type="component" value="Unassembled WGS sequence"/>
</dbReference>
<protein>
    <submittedName>
        <fullName evidence="3">Lytic transglycosylase domain-containing protein</fullName>
    </submittedName>
</protein>
<dbReference type="InterPro" id="IPR023346">
    <property type="entry name" value="Lysozyme-like_dom_sf"/>
</dbReference>
<name>A0A8J7UK31_9HYPH</name>
<evidence type="ECO:0000256" key="1">
    <source>
        <dbReference type="ARBA" id="ARBA00009387"/>
    </source>
</evidence>